<keyword evidence="3 4" id="KW-0663">Pyridoxal phosphate</keyword>
<dbReference type="InterPro" id="IPR015424">
    <property type="entry name" value="PyrdxlP-dep_Trfase"/>
</dbReference>
<dbReference type="CDD" id="cd00616">
    <property type="entry name" value="AHBA_syn"/>
    <property type="match status" value="1"/>
</dbReference>
<dbReference type="EC" id="2.6.1.92" evidence="5"/>
<dbReference type="Pfam" id="PF01041">
    <property type="entry name" value="DegT_DnrJ_EryC1"/>
    <property type="match status" value="1"/>
</dbReference>
<dbReference type="NCBIfam" id="TIGR03588">
    <property type="entry name" value="PseC"/>
    <property type="match status" value="1"/>
</dbReference>
<feature type="modified residue" description="N6-(pyridoxal phosphate)lysine" evidence="3">
    <location>
        <position position="188"/>
    </location>
</feature>
<comment type="caution">
    <text evidence="5">The sequence shown here is derived from an EMBL/GenBank/DDBJ whole genome shotgun (WGS) entry which is preliminary data.</text>
</comment>
<dbReference type="GO" id="GO:0000271">
    <property type="term" value="P:polysaccharide biosynthetic process"/>
    <property type="evidence" value="ECO:0007669"/>
    <property type="project" value="TreeGrafter"/>
</dbReference>
<keyword evidence="6" id="KW-1185">Reference proteome</keyword>
<dbReference type="Proteomes" id="UP000325122">
    <property type="component" value="Unassembled WGS sequence"/>
</dbReference>
<dbReference type="PIRSF" id="PIRSF000390">
    <property type="entry name" value="PLP_StrS"/>
    <property type="match status" value="1"/>
</dbReference>
<sequence>MPFLPYGRQSIDESDIEAVAAVLRSDYLTTGPEIPAFEAAFATTVDAPHAVACNSATAALHLALDALGVGKGDLCIVPAITFLATANAALYCGADVIFADVDRDTGLMTPETFEAALRRAGGAARAVLPVHLAGVMCDMPAIASLARAAGMAVVEDSCHALGSLDADGRPAGACAHSDAAAFSFHPVKTLACGEGGMVTTRDPRLAAHMARARSHGVERGPARFNRSEGANEPWWHEMVQLGWNYRMPDLNAALGRSQLRRLAVFAARRRALAALYDEALAPLAPVVRSPAGAPGDPCRHLYNVRIDFEAAGLSRADVMARLSEQGVGSQVHYIPLYRQPFHAARHDAGPLPGAEAYYGRTLSLPLWPGMADSDPARVASTLGVALGV</sequence>
<name>A0A5M6ZCI2_9PROT</name>
<dbReference type="SUPFAM" id="SSF53383">
    <property type="entry name" value="PLP-dependent transferases"/>
    <property type="match status" value="1"/>
</dbReference>
<dbReference type="EMBL" id="VWOJ01000003">
    <property type="protein sequence ID" value="KAA5802442.1"/>
    <property type="molecule type" value="Genomic_DNA"/>
</dbReference>
<protein>
    <submittedName>
        <fullName evidence="5">UDP-4-amino-4, 6-dideoxy-N-acetyl-beta-L-altrosamine transaminase</fullName>
        <ecNumber evidence="5">2.6.1.92</ecNumber>
    </submittedName>
</protein>
<proteinExistence type="inferred from homology"/>
<dbReference type="InterPro" id="IPR015422">
    <property type="entry name" value="PyrdxlP-dep_Trfase_small"/>
</dbReference>
<dbReference type="AlphaFoldDB" id="A0A5M6ZCI2"/>
<dbReference type="InterPro" id="IPR000653">
    <property type="entry name" value="DegT/StrS_aminotransferase"/>
</dbReference>
<gene>
    <name evidence="5" type="primary">pseC</name>
    <name evidence="5" type="ORF">F1654_10305</name>
</gene>
<organism evidence="5 6">
    <name type="scientific">Alkalicaulis satelles</name>
    <dbReference type="NCBI Taxonomy" id="2609175"/>
    <lineage>
        <taxon>Bacteria</taxon>
        <taxon>Pseudomonadati</taxon>
        <taxon>Pseudomonadota</taxon>
        <taxon>Alphaproteobacteria</taxon>
        <taxon>Maricaulales</taxon>
        <taxon>Maricaulaceae</taxon>
        <taxon>Alkalicaulis</taxon>
    </lineage>
</organism>
<dbReference type="InterPro" id="IPR015421">
    <property type="entry name" value="PyrdxlP-dep_Trfase_major"/>
</dbReference>
<evidence type="ECO:0000313" key="5">
    <source>
        <dbReference type="EMBL" id="KAA5802442.1"/>
    </source>
</evidence>
<comment type="similarity">
    <text evidence="1 4">Belongs to the DegT/DnrJ/EryC1 family.</text>
</comment>
<dbReference type="PANTHER" id="PTHR30244:SF34">
    <property type="entry name" value="DTDP-4-AMINO-4,6-DIDEOXYGALACTOSE TRANSAMINASE"/>
    <property type="match status" value="1"/>
</dbReference>
<dbReference type="GO" id="GO:0008483">
    <property type="term" value="F:transaminase activity"/>
    <property type="evidence" value="ECO:0007669"/>
    <property type="project" value="UniProtKB-KW"/>
</dbReference>
<feature type="active site" description="Proton acceptor" evidence="2">
    <location>
        <position position="188"/>
    </location>
</feature>
<evidence type="ECO:0000256" key="1">
    <source>
        <dbReference type="ARBA" id="ARBA00037999"/>
    </source>
</evidence>
<accession>A0A5M6ZCI2</accession>
<evidence type="ECO:0000256" key="2">
    <source>
        <dbReference type="PIRSR" id="PIRSR000390-1"/>
    </source>
</evidence>
<evidence type="ECO:0000313" key="6">
    <source>
        <dbReference type="Proteomes" id="UP000325122"/>
    </source>
</evidence>
<dbReference type="PANTHER" id="PTHR30244">
    <property type="entry name" value="TRANSAMINASE"/>
    <property type="match status" value="1"/>
</dbReference>
<reference evidence="5 6" key="1">
    <citation type="submission" date="2019-09" db="EMBL/GenBank/DDBJ databases">
        <authorList>
            <person name="Kevbrin V."/>
            <person name="Grouzdev D.S."/>
        </authorList>
    </citation>
    <scope>NUCLEOTIDE SEQUENCE [LARGE SCALE GENOMIC DNA]</scope>
    <source>
        <strain evidence="5 6">G-192</strain>
    </source>
</reference>
<evidence type="ECO:0000256" key="3">
    <source>
        <dbReference type="PIRSR" id="PIRSR000390-2"/>
    </source>
</evidence>
<evidence type="ECO:0000256" key="4">
    <source>
        <dbReference type="RuleBase" id="RU004508"/>
    </source>
</evidence>
<keyword evidence="5" id="KW-0032">Aminotransferase</keyword>
<keyword evidence="5" id="KW-0808">Transferase</keyword>
<dbReference type="Gene3D" id="3.40.640.10">
    <property type="entry name" value="Type I PLP-dependent aspartate aminotransferase-like (Major domain)"/>
    <property type="match status" value="1"/>
</dbReference>
<dbReference type="GO" id="GO:0030170">
    <property type="term" value="F:pyridoxal phosphate binding"/>
    <property type="evidence" value="ECO:0007669"/>
    <property type="project" value="TreeGrafter"/>
</dbReference>
<dbReference type="Gene3D" id="3.90.1150.10">
    <property type="entry name" value="Aspartate Aminotransferase, domain 1"/>
    <property type="match status" value="1"/>
</dbReference>
<dbReference type="InterPro" id="IPR020026">
    <property type="entry name" value="PseC"/>
</dbReference>